<dbReference type="GO" id="GO:0016887">
    <property type="term" value="F:ATP hydrolysis activity"/>
    <property type="evidence" value="ECO:0007669"/>
    <property type="project" value="InterPro"/>
</dbReference>
<evidence type="ECO:0000313" key="13">
    <source>
        <dbReference type="Proteomes" id="UP000027982"/>
    </source>
</evidence>
<dbReference type="InterPro" id="IPR017871">
    <property type="entry name" value="ABC_transporter-like_CS"/>
</dbReference>
<feature type="transmembrane region" description="Helical" evidence="9">
    <location>
        <begin position="20"/>
        <end position="38"/>
    </location>
</feature>
<dbReference type="PROSITE" id="PS00211">
    <property type="entry name" value="ABC_TRANSPORTER_1"/>
    <property type="match status" value="1"/>
</dbReference>
<keyword evidence="2" id="KW-0813">Transport</keyword>
<keyword evidence="8 9" id="KW-0472">Membrane</keyword>
<evidence type="ECO:0000256" key="1">
    <source>
        <dbReference type="ARBA" id="ARBA00004651"/>
    </source>
</evidence>
<dbReference type="InterPro" id="IPR036640">
    <property type="entry name" value="ABC1_TM_sf"/>
</dbReference>
<evidence type="ECO:0000259" key="10">
    <source>
        <dbReference type="PROSITE" id="PS50893"/>
    </source>
</evidence>
<keyword evidence="6" id="KW-0067">ATP-binding</keyword>
<dbReference type="Gene3D" id="1.20.1560.10">
    <property type="entry name" value="ABC transporter type 1, transmembrane domain"/>
    <property type="match status" value="1"/>
</dbReference>
<dbReference type="Proteomes" id="UP000027982">
    <property type="component" value="Chromosome"/>
</dbReference>
<feature type="domain" description="ABC transmembrane type-1" evidence="11">
    <location>
        <begin position="24"/>
        <end position="305"/>
    </location>
</feature>
<evidence type="ECO:0000256" key="8">
    <source>
        <dbReference type="ARBA" id="ARBA00023136"/>
    </source>
</evidence>
<evidence type="ECO:0000313" key="12">
    <source>
        <dbReference type="EMBL" id="AIE86910.1"/>
    </source>
</evidence>
<evidence type="ECO:0000256" key="7">
    <source>
        <dbReference type="ARBA" id="ARBA00022989"/>
    </source>
</evidence>
<dbReference type="EMBL" id="CP007139">
    <property type="protein sequence ID" value="AIE86910.1"/>
    <property type="molecule type" value="Genomic_DNA"/>
</dbReference>
<dbReference type="PROSITE" id="PS50929">
    <property type="entry name" value="ABC_TM1F"/>
    <property type="match status" value="1"/>
</dbReference>
<dbReference type="InterPro" id="IPR027417">
    <property type="entry name" value="P-loop_NTPase"/>
</dbReference>
<evidence type="ECO:0000256" key="5">
    <source>
        <dbReference type="ARBA" id="ARBA00022741"/>
    </source>
</evidence>
<evidence type="ECO:0000256" key="2">
    <source>
        <dbReference type="ARBA" id="ARBA00022448"/>
    </source>
</evidence>
<dbReference type="PANTHER" id="PTHR43394">
    <property type="entry name" value="ATP-DEPENDENT PERMEASE MDL1, MITOCHONDRIAL"/>
    <property type="match status" value="1"/>
</dbReference>
<keyword evidence="7 9" id="KW-1133">Transmembrane helix</keyword>
<evidence type="ECO:0000256" key="3">
    <source>
        <dbReference type="ARBA" id="ARBA00022475"/>
    </source>
</evidence>
<dbReference type="eggNOG" id="COG1132">
    <property type="taxonomic scope" value="Bacteria"/>
</dbReference>
<dbReference type="InterPro" id="IPR003593">
    <property type="entry name" value="AAA+_ATPase"/>
</dbReference>
<evidence type="ECO:0000256" key="6">
    <source>
        <dbReference type="ARBA" id="ARBA00022840"/>
    </source>
</evidence>
<dbReference type="Pfam" id="PF00664">
    <property type="entry name" value="ABC_membrane"/>
    <property type="match status" value="1"/>
</dbReference>
<accession>A0A068NVU3</accession>
<keyword evidence="13" id="KW-1185">Reference proteome</keyword>
<keyword evidence="3" id="KW-1003">Cell membrane</keyword>
<protein>
    <submittedName>
        <fullName evidence="12">HlyB/MsbA family ABC transporter</fullName>
    </submittedName>
</protein>
<dbReference type="SMART" id="SM00382">
    <property type="entry name" value="AAA"/>
    <property type="match status" value="1"/>
</dbReference>
<dbReference type="InterPro" id="IPR003439">
    <property type="entry name" value="ABC_transporter-like_ATP-bd"/>
</dbReference>
<keyword evidence="5" id="KW-0547">Nucleotide-binding</keyword>
<comment type="subcellular location">
    <subcellularLocation>
        <location evidence="1">Cell membrane</location>
        <topology evidence="1">Multi-pass membrane protein</topology>
    </subcellularLocation>
</comment>
<dbReference type="GO" id="GO:0015421">
    <property type="term" value="F:ABC-type oligopeptide transporter activity"/>
    <property type="evidence" value="ECO:0007669"/>
    <property type="project" value="TreeGrafter"/>
</dbReference>
<dbReference type="Pfam" id="PF00005">
    <property type="entry name" value="ABC_tran"/>
    <property type="match status" value="1"/>
</dbReference>
<dbReference type="STRING" id="661478.OP10G_3542"/>
<dbReference type="KEGG" id="fgi:OP10G_3542"/>
<dbReference type="Gene3D" id="3.40.50.300">
    <property type="entry name" value="P-loop containing nucleotide triphosphate hydrolases"/>
    <property type="match status" value="1"/>
</dbReference>
<gene>
    <name evidence="12" type="ORF">OP10G_3542</name>
</gene>
<reference evidence="12 13" key="1">
    <citation type="journal article" date="2014" name="PLoS ONE">
        <title>The first complete genome sequence of the class fimbriimonadia in the phylum armatimonadetes.</title>
        <authorList>
            <person name="Hu Z.Y."/>
            <person name="Wang Y.Z."/>
            <person name="Im W.T."/>
            <person name="Wang S.Y."/>
            <person name="Zhao G.P."/>
            <person name="Zheng H.J."/>
            <person name="Quan Z.X."/>
        </authorList>
    </citation>
    <scope>NUCLEOTIDE SEQUENCE [LARGE SCALE GENOMIC DNA]</scope>
    <source>
        <strain evidence="12">Gsoil 348</strain>
    </source>
</reference>
<evidence type="ECO:0000256" key="4">
    <source>
        <dbReference type="ARBA" id="ARBA00022692"/>
    </source>
</evidence>
<feature type="transmembrane region" description="Helical" evidence="9">
    <location>
        <begin position="58"/>
        <end position="76"/>
    </location>
</feature>
<dbReference type="HOGENOM" id="CLU_000604_84_3_0"/>
<evidence type="ECO:0000256" key="9">
    <source>
        <dbReference type="SAM" id="Phobius"/>
    </source>
</evidence>
<dbReference type="PROSITE" id="PS50893">
    <property type="entry name" value="ABC_TRANSPORTER_2"/>
    <property type="match status" value="1"/>
</dbReference>
<sequence>MDLLRDRAFRRHMSIVRDKWWMYALVIGSQIGQTGLSILGAEALRRLFDHLPNLPPGLLNGVLIALVAVIALRLTFSYLEAWFGSLLNESVVYALRRDLLNHLQHLPLGYHESKHSSEAMNVFWNDLETAKDFVVADVQRLIALPISFIFAGFYMLSVNPALGAVALLIGPLQLLSNFVLKDRFQEAVRLQRQVSRDVFHTIGETMHGVREVKANRMEQQVDEQMAEIQGRGVAYNVLRSKTTALRAIARQVPRELGQVVGISLGVGLVASGKIGPGSLVAFISLLDRVAAPFTTMVEVISNLQQAVEGTARLYETLDLPPERKDVGDPLPVTPPTIAFEHVDFAYNVDRPIIRDVSFEIPAGSSLALVGPSGSGKSTLVKLLYRFYEPTSGTVRIDGRPLTDYRIDSLRDRLALVSQDIFLFDATVAKNIAAGLPHATPEEIQRAAELAQADEFIQNLPNGYDSDIGERGIKLSHGQKQRLSIARAILRDASVLVLDEPTSALDVETEASFQRDLGRWAEHCTKIIIAHRLTTIRDCDLVLFLEDGAAVEFGTPSQLLNRQGRFATYWRRQTEITVTL</sequence>
<dbReference type="AlphaFoldDB" id="A0A068NVU3"/>
<dbReference type="PANTHER" id="PTHR43394:SF1">
    <property type="entry name" value="ATP-BINDING CASSETTE SUB-FAMILY B MEMBER 10, MITOCHONDRIAL"/>
    <property type="match status" value="1"/>
</dbReference>
<keyword evidence="4 9" id="KW-0812">Transmembrane</keyword>
<dbReference type="FunFam" id="3.40.50.300:FF:000221">
    <property type="entry name" value="Multidrug ABC transporter ATP-binding protein"/>
    <property type="match status" value="1"/>
</dbReference>
<dbReference type="InterPro" id="IPR011527">
    <property type="entry name" value="ABC1_TM_dom"/>
</dbReference>
<feature type="domain" description="ABC transporter" evidence="10">
    <location>
        <begin position="337"/>
        <end position="571"/>
    </location>
</feature>
<dbReference type="GO" id="GO:0005886">
    <property type="term" value="C:plasma membrane"/>
    <property type="evidence" value="ECO:0007669"/>
    <property type="project" value="UniProtKB-SubCell"/>
</dbReference>
<dbReference type="CDD" id="cd07346">
    <property type="entry name" value="ABC_6TM_exporters"/>
    <property type="match status" value="1"/>
</dbReference>
<dbReference type="GO" id="GO:0005524">
    <property type="term" value="F:ATP binding"/>
    <property type="evidence" value="ECO:0007669"/>
    <property type="project" value="UniProtKB-KW"/>
</dbReference>
<dbReference type="InterPro" id="IPR039421">
    <property type="entry name" value="Type_1_exporter"/>
</dbReference>
<organism evidence="12 13">
    <name type="scientific">Fimbriimonas ginsengisoli Gsoil 348</name>
    <dbReference type="NCBI Taxonomy" id="661478"/>
    <lineage>
        <taxon>Bacteria</taxon>
        <taxon>Bacillati</taxon>
        <taxon>Armatimonadota</taxon>
        <taxon>Fimbriimonadia</taxon>
        <taxon>Fimbriimonadales</taxon>
        <taxon>Fimbriimonadaceae</taxon>
        <taxon>Fimbriimonas</taxon>
    </lineage>
</organism>
<dbReference type="SUPFAM" id="SSF90123">
    <property type="entry name" value="ABC transporter transmembrane region"/>
    <property type="match status" value="1"/>
</dbReference>
<dbReference type="SUPFAM" id="SSF52540">
    <property type="entry name" value="P-loop containing nucleoside triphosphate hydrolases"/>
    <property type="match status" value="1"/>
</dbReference>
<evidence type="ECO:0000259" key="11">
    <source>
        <dbReference type="PROSITE" id="PS50929"/>
    </source>
</evidence>
<proteinExistence type="predicted"/>
<name>A0A068NVU3_FIMGI</name>